<dbReference type="EMBL" id="JALZ01000001">
    <property type="protein sequence ID" value="ETX16414.1"/>
    <property type="molecule type" value="Genomic_DNA"/>
</dbReference>
<dbReference type="OrthoDB" id="7778431at2"/>
<dbReference type="PATRIC" id="fig|1449350.3.peg.169"/>
<accession>X7EK18</accession>
<comment type="caution">
    <text evidence="1">The sequence shown here is derived from an EMBL/GenBank/DDBJ whole genome shotgun (WGS) entry which is preliminary data.</text>
</comment>
<dbReference type="RefSeq" id="WP_037257213.1">
    <property type="nucleotide sequence ID" value="NZ_JALZ01000001.1"/>
</dbReference>
<name>X7EK18_9RHOB</name>
<proteinExistence type="predicted"/>
<dbReference type="STRING" id="1449350.OCH239_00840"/>
<gene>
    <name evidence="1" type="ORF">OCH239_00840</name>
</gene>
<keyword evidence="2" id="KW-1185">Reference proteome</keyword>
<dbReference type="AlphaFoldDB" id="X7EK18"/>
<organism evidence="1 2">
    <name type="scientific">Roseivivax halodurans JCM 10272</name>
    <dbReference type="NCBI Taxonomy" id="1449350"/>
    <lineage>
        <taxon>Bacteria</taxon>
        <taxon>Pseudomonadati</taxon>
        <taxon>Pseudomonadota</taxon>
        <taxon>Alphaproteobacteria</taxon>
        <taxon>Rhodobacterales</taxon>
        <taxon>Roseobacteraceae</taxon>
        <taxon>Roseivivax</taxon>
    </lineage>
</organism>
<sequence length="87" mass="9672">MRGDPADPRGVIREAYRMEGIGPEDCRSIFLDWALALPAGTDTVPLIRDLLQRHGAEGHPMTEILREGLARVEPRRRGGAKGRREGQ</sequence>
<evidence type="ECO:0000313" key="1">
    <source>
        <dbReference type="EMBL" id="ETX16414.1"/>
    </source>
</evidence>
<reference evidence="1 2" key="1">
    <citation type="submission" date="2014-01" db="EMBL/GenBank/DDBJ databases">
        <title>Roseivivax halodurans JCM 10272 Genome Sequencing.</title>
        <authorList>
            <person name="Lai Q."/>
            <person name="Li G."/>
            <person name="Shao Z."/>
        </authorList>
    </citation>
    <scope>NUCLEOTIDE SEQUENCE [LARGE SCALE GENOMIC DNA]</scope>
    <source>
        <strain evidence="1 2">JCM 10272</strain>
    </source>
</reference>
<protein>
    <submittedName>
        <fullName evidence="1">Uncharacterized protein</fullName>
    </submittedName>
</protein>
<evidence type="ECO:0000313" key="2">
    <source>
        <dbReference type="Proteomes" id="UP000022447"/>
    </source>
</evidence>
<dbReference type="eggNOG" id="ENOG50332Z2">
    <property type="taxonomic scope" value="Bacteria"/>
</dbReference>
<dbReference type="Proteomes" id="UP000022447">
    <property type="component" value="Unassembled WGS sequence"/>
</dbReference>